<dbReference type="Proteomes" id="UP001620626">
    <property type="component" value="Unassembled WGS sequence"/>
</dbReference>
<gene>
    <name evidence="1" type="ORF">niasHT_037469</name>
</gene>
<dbReference type="EMBL" id="JBICBT010001143">
    <property type="protein sequence ID" value="KAL3081001.1"/>
    <property type="molecule type" value="Genomic_DNA"/>
</dbReference>
<sequence length="509" mass="58309">MSNKLCRFALCVGVRDNTCFLVYDDDLSALEVRAEFSRARIGNWYRYEINECGEQNWEKVDDILPTKRVELTNGGKHNESVKICLPIFCVPNLTIFDCKLRKCKTVPTDEKLNIELYSPRLKSAIKVNANLVKQLSSSGIRETEHCHAFLTFNFVQSGNTVKPPQWSLNFMEDIQNPPTNVCSLHDDLANVFRSAIPPPLHRSATFGKPMEWGILKSVVIDPNNENIRLGSILCLRDGIIAFGRILPLKGQNWRAEEGDTVGFCSIDIVDLFEKPVRVAFNVLNWKHQHATSSDLLGDDCSLIAFDTDSKYHLASTVTVGSREGSEMGDSFWDVQSSSTKALVLYDQQHHDKQKQYDIKEAMREVGRNDSGDKRRFLPSQQQMNLQQHNQQMHLLEKDKQPIQDGVGVFTHTKGDVIFLRLFDKQSNCFTHLMAVTKNKVPFPPGNLNPTSIWWRISYRKQKTPRTVEILGICRETELHFVQPNLRNPQNWDLLFSEKIRDTKSERVEI</sequence>
<organism evidence="1 2">
    <name type="scientific">Heterodera trifolii</name>
    <dbReference type="NCBI Taxonomy" id="157864"/>
    <lineage>
        <taxon>Eukaryota</taxon>
        <taxon>Metazoa</taxon>
        <taxon>Ecdysozoa</taxon>
        <taxon>Nematoda</taxon>
        <taxon>Chromadorea</taxon>
        <taxon>Rhabditida</taxon>
        <taxon>Tylenchina</taxon>
        <taxon>Tylenchomorpha</taxon>
        <taxon>Tylenchoidea</taxon>
        <taxon>Heteroderidae</taxon>
        <taxon>Heteroderinae</taxon>
        <taxon>Heterodera</taxon>
    </lineage>
</organism>
<name>A0ABD2IP79_9BILA</name>
<keyword evidence="2" id="KW-1185">Reference proteome</keyword>
<accession>A0ABD2IP79</accession>
<reference evidence="1 2" key="1">
    <citation type="submission" date="2024-10" db="EMBL/GenBank/DDBJ databases">
        <authorList>
            <person name="Kim D."/>
        </authorList>
    </citation>
    <scope>NUCLEOTIDE SEQUENCE [LARGE SCALE GENOMIC DNA]</scope>
    <source>
        <strain evidence="1">BH-2024</strain>
    </source>
</reference>
<evidence type="ECO:0000313" key="2">
    <source>
        <dbReference type="Proteomes" id="UP001620626"/>
    </source>
</evidence>
<dbReference type="AlphaFoldDB" id="A0ABD2IP79"/>
<proteinExistence type="predicted"/>
<evidence type="ECO:0000313" key="1">
    <source>
        <dbReference type="EMBL" id="KAL3081001.1"/>
    </source>
</evidence>
<comment type="caution">
    <text evidence="1">The sequence shown here is derived from an EMBL/GenBank/DDBJ whole genome shotgun (WGS) entry which is preliminary data.</text>
</comment>
<protein>
    <submittedName>
        <fullName evidence="1">Uncharacterized protein</fullName>
    </submittedName>
</protein>